<dbReference type="OrthoDB" id="2898509at2759"/>
<dbReference type="PANTHER" id="PTHR47534:SF3">
    <property type="entry name" value="ALCOHOL DEHYDROGENASE-LIKE C-TERMINAL DOMAIN-CONTAINING PROTEIN"/>
    <property type="match status" value="1"/>
</dbReference>
<dbReference type="Proteomes" id="UP000054321">
    <property type="component" value="Unassembled WGS sequence"/>
</dbReference>
<dbReference type="Pfam" id="PF00106">
    <property type="entry name" value="adh_short"/>
    <property type="match status" value="1"/>
</dbReference>
<dbReference type="InParanoid" id="A0A0C3HD52"/>
<evidence type="ECO:0008006" key="4">
    <source>
        <dbReference type="Google" id="ProtNLM"/>
    </source>
</evidence>
<dbReference type="PANTHER" id="PTHR47534">
    <property type="entry name" value="YALI0E05731P"/>
    <property type="match status" value="1"/>
</dbReference>
<dbReference type="STRING" id="913774.A0A0C3HD52"/>
<proteinExistence type="predicted"/>
<keyword evidence="3" id="KW-1185">Reference proteome</keyword>
<evidence type="ECO:0000313" key="2">
    <source>
        <dbReference type="EMBL" id="KIN06171.1"/>
    </source>
</evidence>
<dbReference type="HOGENOM" id="CLU_044999_0_0_1"/>
<dbReference type="GO" id="GO:0016491">
    <property type="term" value="F:oxidoreductase activity"/>
    <property type="evidence" value="ECO:0007669"/>
    <property type="project" value="UniProtKB-KW"/>
</dbReference>
<dbReference type="InterPro" id="IPR052228">
    <property type="entry name" value="Sec_Metab_Biosynth_Oxidored"/>
</dbReference>
<dbReference type="Gene3D" id="3.40.50.720">
    <property type="entry name" value="NAD(P)-binding Rossmann-like Domain"/>
    <property type="match status" value="1"/>
</dbReference>
<evidence type="ECO:0000256" key="1">
    <source>
        <dbReference type="ARBA" id="ARBA00023002"/>
    </source>
</evidence>
<dbReference type="InterPro" id="IPR036291">
    <property type="entry name" value="NAD(P)-bd_dom_sf"/>
</dbReference>
<dbReference type="AlphaFoldDB" id="A0A0C3HD52"/>
<sequence>MVNIKDIRASNAAFKASKHSVIAVFVGATSGIGLATAKHLADASVDPTLYILGRSRASATSILDDLARINPHAKLNFIETEISLIKNVDTACDEILSKEKKVDFLFMSPGGVTFGGRVESSEGIDVGLALRYYSRLRFVHNLLPLLDASATPRVIAILAGGKERELDLNDLECKVNFSAIRAAGVGTTQLTLAFEELAKTHPSIAFIHKYPGFVNTGAAGKILDSVPGILAIPARLVRWLILPIISLFFSTTPEVAGERGLFLATSARFPPNKSDTPGVTLPNGVKTAESTIITEGRGNGVYTLDENDEVSLDTSVMPGYRSDGTGKIVWQETLAVWDRAIGRSA</sequence>
<dbReference type="SUPFAM" id="SSF51735">
    <property type="entry name" value="NAD(P)-binding Rossmann-fold domains"/>
    <property type="match status" value="1"/>
</dbReference>
<accession>A0A0C3HD52</accession>
<evidence type="ECO:0000313" key="3">
    <source>
        <dbReference type="Proteomes" id="UP000054321"/>
    </source>
</evidence>
<name>A0A0C3HD52_OIDMZ</name>
<dbReference type="InterPro" id="IPR002347">
    <property type="entry name" value="SDR_fam"/>
</dbReference>
<reference evidence="3" key="2">
    <citation type="submission" date="2015-01" db="EMBL/GenBank/DDBJ databases">
        <title>Evolutionary Origins and Diversification of the Mycorrhizal Mutualists.</title>
        <authorList>
            <consortium name="DOE Joint Genome Institute"/>
            <consortium name="Mycorrhizal Genomics Consortium"/>
            <person name="Kohler A."/>
            <person name="Kuo A."/>
            <person name="Nagy L.G."/>
            <person name="Floudas D."/>
            <person name="Copeland A."/>
            <person name="Barry K.W."/>
            <person name="Cichocki N."/>
            <person name="Veneault-Fourrey C."/>
            <person name="LaButti K."/>
            <person name="Lindquist E.A."/>
            <person name="Lipzen A."/>
            <person name="Lundell T."/>
            <person name="Morin E."/>
            <person name="Murat C."/>
            <person name="Riley R."/>
            <person name="Ohm R."/>
            <person name="Sun H."/>
            <person name="Tunlid A."/>
            <person name="Henrissat B."/>
            <person name="Grigoriev I.V."/>
            <person name="Hibbett D.S."/>
            <person name="Martin F."/>
        </authorList>
    </citation>
    <scope>NUCLEOTIDE SEQUENCE [LARGE SCALE GENOMIC DNA]</scope>
    <source>
        <strain evidence="3">Zn</strain>
    </source>
</reference>
<protein>
    <recommendedName>
        <fullName evidence="4">Ketoreductase (KR) domain-containing protein</fullName>
    </recommendedName>
</protein>
<organism evidence="2 3">
    <name type="scientific">Oidiodendron maius (strain Zn)</name>
    <dbReference type="NCBI Taxonomy" id="913774"/>
    <lineage>
        <taxon>Eukaryota</taxon>
        <taxon>Fungi</taxon>
        <taxon>Dikarya</taxon>
        <taxon>Ascomycota</taxon>
        <taxon>Pezizomycotina</taxon>
        <taxon>Leotiomycetes</taxon>
        <taxon>Leotiomycetes incertae sedis</taxon>
        <taxon>Myxotrichaceae</taxon>
        <taxon>Oidiodendron</taxon>
    </lineage>
</organism>
<reference evidence="2 3" key="1">
    <citation type="submission" date="2014-04" db="EMBL/GenBank/DDBJ databases">
        <authorList>
            <consortium name="DOE Joint Genome Institute"/>
            <person name="Kuo A."/>
            <person name="Martino E."/>
            <person name="Perotto S."/>
            <person name="Kohler A."/>
            <person name="Nagy L.G."/>
            <person name="Floudas D."/>
            <person name="Copeland A."/>
            <person name="Barry K.W."/>
            <person name="Cichocki N."/>
            <person name="Veneault-Fourrey C."/>
            <person name="LaButti K."/>
            <person name="Lindquist E.A."/>
            <person name="Lipzen A."/>
            <person name="Lundell T."/>
            <person name="Morin E."/>
            <person name="Murat C."/>
            <person name="Sun H."/>
            <person name="Tunlid A."/>
            <person name="Henrissat B."/>
            <person name="Grigoriev I.V."/>
            <person name="Hibbett D.S."/>
            <person name="Martin F."/>
            <person name="Nordberg H.P."/>
            <person name="Cantor M.N."/>
            <person name="Hua S.X."/>
        </authorList>
    </citation>
    <scope>NUCLEOTIDE SEQUENCE [LARGE SCALE GENOMIC DNA]</scope>
    <source>
        <strain evidence="2 3">Zn</strain>
    </source>
</reference>
<dbReference type="EMBL" id="KN832871">
    <property type="protein sequence ID" value="KIN06171.1"/>
    <property type="molecule type" value="Genomic_DNA"/>
</dbReference>
<gene>
    <name evidence="2" type="ORF">OIDMADRAFT_190103</name>
</gene>
<keyword evidence="1" id="KW-0560">Oxidoreductase</keyword>